<accession>A0A6J2YXL7</accession>
<feature type="domain" description="CCZ1/INTU/HSP4 first Longin" evidence="8">
    <location>
        <begin position="274"/>
        <end position="378"/>
    </location>
</feature>
<proteinExistence type="inferred from homology"/>
<reference evidence="12" key="1">
    <citation type="submission" date="2025-08" db="UniProtKB">
        <authorList>
            <consortium name="RefSeq"/>
        </authorList>
    </citation>
    <scope>IDENTIFICATION</scope>
    <source>
        <tissue evidence="12">Gonads</tissue>
    </source>
</reference>
<evidence type="ECO:0000256" key="5">
    <source>
        <dbReference type="ARBA" id="ARBA00022490"/>
    </source>
</evidence>
<keyword evidence="4" id="KW-0217">Developmental protein</keyword>
<dbReference type="Pfam" id="PF19031">
    <property type="entry name" value="Intu_longin_1"/>
    <property type="match status" value="1"/>
</dbReference>
<protein>
    <recommendedName>
        <fullName evidence="3">Protein inturned</fullName>
    </recommendedName>
</protein>
<name>A0A6J2YXL7_SITOR</name>
<comment type="similarity">
    <text evidence="2">Belongs to the inturned family.</text>
</comment>
<organism evidence="11 12">
    <name type="scientific">Sitophilus oryzae</name>
    <name type="common">Rice weevil</name>
    <name type="synonym">Curculio oryzae</name>
    <dbReference type="NCBI Taxonomy" id="7048"/>
    <lineage>
        <taxon>Eukaryota</taxon>
        <taxon>Metazoa</taxon>
        <taxon>Ecdysozoa</taxon>
        <taxon>Arthropoda</taxon>
        <taxon>Hexapoda</taxon>
        <taxon>Insecta</taxon>
        <taxon>Pterygota</taxon>
        <taxon>Neoptera</taxon>
        <taxon>Endopterygota</taxon>
        <taxon>Coleoptera</taxon>
        <taxon>Polyphaga</taxon>
        <taxon>Cucujiformia</taxon>
        <taxon>Curculionidae</taxon>
        <taxon>Dryophthorinae</taxon>
        <taxon>Sitophilus</taxon>
    </lineage>
</organism>
<comment type="subcellular location">
    <subcellularLocation>
        <location evidence="1">Cytoplasm</location>
    </subcellularLocation>
</comment>
<dbReference type="PANTHER" id="PTHR21082:SF4">
    <property type="entry name" value="PROTEIN INTURNED"/>
    <property type="match status" value="1"/>
</dbReference>
<dbReference type="OrthoDB" id="10263272at2759"/>
<evidence type="ECO:0000256" key="6">
    <source>
        <dbReference type="ARBA" id="ARBA00022794"/>
    </source>
</evidence>
<evidence type="ECO:0000256" key="7">
    <source>
        <dbReference type="SAM" id="MobiDB-lite"/>
    </source>
</evidence>
<dbReference type="RefSeq" id="XP_030767926.1">
    <property type="nucleotide sequence ID" value="XM_030912066.1"/>
</dbReference>
<dbReference type="InterPro" id="IPR043988">
    <property type="entry name" value="CCZ1/INTU_longin_2"/>
</dbReference>
<feature type="domain" description="CCZ1/INTU/HPS4 third Longin" evidence="10">
    <location>
        <begin position="759"/>
        <end position="888"/>
    </location>
</feature>
<keyword evidence="6" id="KW-0970">Cilium biogenesis/degradation</keyword>
<feature type="compositionally biased region" description="Low complexity" evidence="7">
    <location>
        <begin position="27"/>
        <end position="40"/>
    </location>
</feature>
<evidence type="ECO:0000256" key="2">
    <source>
        <dbReference type="ARBA" id="ARBA00010034"/>
    </source>
</evidence>
<dbReference type="GO" id="GO:0016192">
    <property type="term" value="P:vesicle-mediated transport"/>
    <property type="evidence" value="ECO:0007669"/>
    <property type="project" value="InterPro"/>
</dbReference>
<gene>
    <name evidence="12" type="primary">LOC115891567</name>
</gene>
<dbReference type="Pfam" id="PF19033">
    <property type="entry name" value="Intu_longin_3"/>
    <property type="match status" value="1"/>
</dbReference>
<dbReference type="GO" id="GO:0001736">
    <property type="term" value="P:establishment of planar polarity"/>
    <property type="evidence" value="ECO:0007669"/>
    <property type="project" value="InterPro"/>
</dbReference>
<evidence type="ECO:0000256" key="4">
    <source>
        <dbReference type="ARBA" id="ARBA00022473"/>
    </source>
</evidence>
<dbReference type="InterPro" id="IPR039151">
    <property type="entry name" value="INTU"/>
</dbReference>
<evidence type="ECO:0000259" key="8">
    <source>
        <dbReference type="Pfam" id="PF19031"/>
    </source>
</evidence>
<evidence type="ECO:0000256" key="1">
    <source>
        <dbReference type="ARBA" id="ARBA00004496"/>
    </source>
</evidence>
<evidence type="ECO:0000313" key="12">
    <source>
        <dbReference type="RefSeq" id="XP_030767926.1"/>
    </source>
</evidence>
<dbReference type="InterPro" id="IPR043989">
    <property type="entry name" value="CCZ1/INTU/HSP4_longin_3"/>
</dbReference>
<dbReference type="GO" id="GO:0060271">
    <property type="term" value="P:cilium assembly"/>
    <property type="evidence" value="ECO:0007669"/>
    <property type="project" value="InterPro"/>
</dbReference>
<dbReference type="AlphaFoldDB" id="A0A6J2YXL7"/>
<dbReference type="GO" id="GO:0005929">
    <property type="term" value="C:cilium"/>
    <property type="evidence" value="ECO:0007669"/>
    <property type="project" value="TreeGrafter"/>
</dbReference>
<dbReference type="GO" id="GO:0005737">
    <property type="term" value="C:cytoplasm"/>
    <property type="evidence" value="ECO:0007669"/>
    <property type="project" value="UniProtKB-SubCell"/>
</dbReference>
<dbReference type="InterPro" id="IPR036034">
    <property type="entry name" value="PDZ_sf"/>
</dbReference>
<dbReference type="GeneID" id="115891567"/>
<evidence type="ECO:0000259" key="9">
    <source>
        <dbReference type="Pfam" id="PF19032"/>
    </source>
</evidence>
<dbReference type="SUPFAM" id="SSF50156">
    <property type="entry name" value="PDZ domain-like"/>
    <property type="match status" value="1"/>
</dbReference>
<dbReference type="InParanoid" id="A0A6J2YXL7"/>
<keyword evidence="11" id="KW-1185">Reference proteome</keyword>
<dbReference type="Pfam" id="PF19032">
    <property type="entry name" value="Intu_longin_2"/>
    <property type="match status" value="1"/>
</dbReference>
<feature type="domain" description="CCZ1/INTU second Longin" evidence="9">
    <location>
        <begin position="482"/>
        <end position="597"/>
    </location>
</feature>
<feature type="region of interest" description="Disordered" evidence="7">
    <location>
        <begin position="646"/>
        <end position="730"/>
    </location>
</feature>
<feature type="region of interest" description="Disordered" evidence="7">
    <location>
        <begin position="100"/>
        <end position="119"/>
    </location>
</feature>
<feature type="region of interest" description="Disordered" evidence="7">
    <location>
        <begin position="1"/>
        <end position="45"/>
    </location>
</feature>
<evidence type="ECO:0000313" key="11">
    <source>
        <dbReference type="Proteomes" id="UP000504635"/>
    </source>
</evidence>
<dbReference type="InterPro" id="IPR043987">
    <property type="entry name" value="CCZ1/INTU/HSP4_longin_1"/>
</dbReference>
<feature type="compositionally biased region" description="Polar residues" evidence="7">
    <location>
        <begin position="1"/>
        <end position="17"/>
    </location>
</feature>
<dbReference type="GO" id="GO:0007399">
    <property type="term" value="P:nervous system development"/>
    <property type="evidence" value="ECO:0007669"/>
    <property type="project" value="TreeGrafter"/>
</dbReference>
<keyword evidence="5" id="KW-0963">Cytoplasm</keyword>
<dbReference type="PANTHER" id="PTHR21082">
    <property type="entry name" value="PROTEIN INTURNED"/>
    <property type="match status" value="1"/>
</dbReference>
<dbReference type="Proteomes" id="UP000504635">
    <property type="component" value="Unplaced"/>
</dbReference>
<evidence type="ECO:0000256" key="3">
    <source>
        <dbReference type="ARBA" id="ARBA00015639"/>
    </source>
</evidence>
<dbReference type="KEGG" id="soy:115891567"/>
<dbReference type="FunCoup" id="A0A6J2YXL7">
    <property type="interactions" value="63"/>
</dbReference>
<sequence length="894" mass="101894">MESQRLLSSKGTVQTPDESFEEDWAEESTGSSYYSDSDSTIPDWEPYIDDSSGELLYIDCHPFVTHNKDHIKLDSKSEPFSKTQLRKSTRGKFLRLIRRKESSRRSKKALRPTEEGSEINTQKVKFQDFQEGEQKIVTLEIDSENRYNLSSDKSLAESLLGLIVSTLSDGNRVMIAGFSYDSKAKHERNIKIGDWLKSINNMDVNVQNLDDILQKFINHSEVLLTLQRVAATEVTKDPPINELSVESDFVRELLNTNEDDENLSEKLCSHPLGVIFLDTDKCNEANEDILYFYPKPLKKNILSICRGVFITLNHLLQDLTDTKPRTSSILHKGRLAHIVYTQFEKHLLLYMLPDDLASIKEIVLMNRELINFLEFLYGDLERCFTKNCNFKRLDWLFFRYFARIVNGNKWATTKQFLERIGNPERIFDRTDSFFEELMPVVPTLSLHDDALMQIDDALAELEASDYREWNEDPLDCQRLFTILGSALFHSGYLLASHMIHEDLVEVYNFCKQQGLVHLSRTEPVKSLVMWREVFPRSCRRNCGNDSLNAPDGSRYLLVVGSGKDFLATIMEAGGCTEPPEENMGPDAFYVEEAQATLAHVQELGLSVVAQRCLLANGGYEVAAPTPSPNKRKNDFIGALNFSKPTSPMVLRDSPGSTKKNEVTSILKRRNVEQHLSQEEAYDLYSEESGSQAYSETSDDSGSRRTRQKYDSNDEESDLDEFGGSSQISGSSFDVSEVRQALLSDLGEYTPAQITTGPHNVLYHFVHLDLTEGVLIGPVECSTLSQTYDVILNNFKKCCQNIHGIFQNTLRFKNMSAQEIAKSLMNKSLIAIKEYGTLFECPFLDEKDKKGRVSYWVVGRLFYMPHPKEVYVCYQDSVPQNVVELAFKISLYNKV</sequence>
<evidence type="ECO:0000259" key="10">
    <source>
        <dbReference type="Pfam" id="PF19033"/>
    </source>
</evidence>